<feature type="transmembrane region" description="Helical" evidence="1">
    <location>
        <begin position="78"/>
        <end position="99"/>
    </location>
</feature>
<feature type="transmembrane region" description="Helical" evidence="1">
    <location>
        <begin position="158"/>
        <end position="179"/>
    </location>
</feature>
<gene>
    <name evidence="2" type="ordered locus">Metbo_0766</name>
</gene>
<dbReference type="EMBL" id="CP002551">
    <property type="protein sequence ID" value="ADZ09017.1"/>
    <property type="molecule type" value="Genomic_DNA"/>
</dbReference>
<reference evidence="3" key="1">
    <citation type="submission" date="2011-02" db="EMBL/GenBank/DDBJ databases">
        <title>Complete sequence of Methanobacterium sp. AL-21.</title>
        <authorList>
            <consortium name="US DOE Joint Genome Institute"/>
            <person name="Lucas S."/>
            <person name="Copeland A."/>
            <person name="Lapidus A."/>
            <person name="Cheng J.-F."/>
            <person name="Goodwin L."/>
            <person name="Pitluck S."/>
            <person name="Chertkov O."/>
            <person name="Detter J.C."/>
            <person name="Han C."/>
            <person name="Tapia R."/>
            <person name="Land M."/>
            <person name="Hauser L."/>
            <person name="Kyrpides N."/>
            <person name="Ivanova N."/>
            <person name="Mikhailova N."/>
            <person name="Pagani I."/>
            <person name="Cadillo-Quiroz H."/>
            <person name="Imachi H."/>
            <person name="Zinder S."/>
            <person name="Liu W."/>
            <person name="Woyke T."/>
        </authorList>
    </citation>
    <scope>NUCLEOTIDE SEQUENCE [LARGE SCALE GENOMIC DNA]</scope>
    <source>
        <strain evidence="3">AL-21</strain>
    </source>
</reference>
<keyword evidence="3" id="KW-1185">Reference proteome</keyword>
<evidence type="ECO:0000313" key="3">
    <source>
        <dbReference type="Proteomes" id="UP000007490"/>
    </source>
</evidence>
<feature type="transmembrane region" description="Helical" evidence="1">
    <location>
        <begin position="264"/>
        <end position="284"/>
    </location>
</feature>
<dbReference type="AlphaFoldDB" id="F0TB66"/>
<protein>
    <recommendedName>
        <fullName evidence="4">YrhK domain-containing protein</fullName>
    </recommendedName>
</protein>
<feature type="transmembrane region" description="Helical" evidence="1">
    <location>
        <begin position="111"/>
        <end position="130"/>
    </location>
</feature>
<name>F0TB66_METLA</name>
<dbReference type="STRING" id="877455.Metbo_0766"/>
<keyword evidence="1" id="KW-0812">Transmembrane</keyword>
<evidence type="ECO:0008006" key="4">
    <source>
        <dbReference type="Google" id="ProtNLM"/>
    </source>
</evidence>
<feature type="transmembrane region" description="Helical" evidence="1">
    <location>
        <begin position="233"/>
        <end position="252"/>
    </location>
</feature>
<dbReference type="HOGENOM" id="CLU_086991_0_0_2"/>
<feature type="transmembrane region" description="Helical" evidence="1">
    <location>
        <begin position="199"/>
        <end position="221"/>
    </location>
</feature>
<keyword evidence="1" id="KW-1133">Transmembrane helix</keyword>
<reference evidence="2 3" key="2">
    <citation type="journal article" date="2014" name="Int. J. Syst. Evol. Microbiol.">
        <title>Methanobacterium paludis sp. nov. and a novel strain of Methanobacterium lacus isolated from northern peatlands.</title>
        <authorList>
            <person name="Cadillo-Quiroz H."/>
            <person name="Brauer S.L."/>
            <person name="Goodson N."/>
            <person name="Yavitt J.B."/>
            <person name="Zinder S.H."/>
        </authorList>
    </citation>
    <scope>NUCLEOTIDE SEQUENCE [LARGE SCALE GENOMIC DNA]</scope>
    <source>
        <strain evidence="2 3">AL-21</strain>
    </source>
</reference>
<keyword evidence="1" id="KW-0472">Membrane</keyword>
<organism evidence="2 3">
    <name type="scientific">Methanobacterium lacus (strain AL-21)</name>
    <dbReference type="NCBI Taxonomy" id="877455"/>
    <lineage>
        <taxon>Archaea</taxon>
        <taxon>Methanobacteriati</taxon>
        <taxon>Methanobacteriota</taxon>
        <taxon>Methanomada group</taxon>
        <taxon>Methanobacteria</taxon>
        <taxon>Methanobacteriales</taxon>
        <taxon>Methanobacteriaceae</taxon>
        <taxon>Methanobacterium</taxon>
    </lineage>
</organism>
<sequence length="292" mass="33037">MDGNILNKKFDECPDILYHKMPKGWVCREIIETGPFITGALIISPEGLEYKWRSRFHRKHHNLLDSGTVSTWFAPGAIAWWIGVFFAIGSIFFALGSAPPYINWAGPHLDAMTYFLGSIFFTTAAFLQYIETVNVRRVPKSMNIVDEIKIFTWEPRRIDWVASVVQFIGTLFFNFSTFFAVNMLLTVQQINHQVWVPDIYGSICFLVASSLVWIEVGHGLVSFNWKNISWQIAILNLIGSVAFGISAIYAFTLPSTGEPVNFAIQNWGTFVGGVCFFIAAVLLLPERTMEQT</sequence>
<dbReference type="KEGG" id="mel:Metbo_0766"/>
<dbReference type="Proteomes" id="UP000007490">
    <property type="component" value="Chromosome"/>
</dbReference>
<dbReference type="eggNOG" id="arCOG10607">
    <property type="taxonomic scope" value="Archaea"/>
</dbReference>
<evidence type="ECO:0000313" key="2">
    <source>
        <dbReference type="EMBL" id="ADZ09017.1"/>
    </source>
</evidence>
<evidence type="ECO:0000256" key="1">
    <source>
        <dbReference type="SAM" id="Phobius"/>
    </source>
</evidence>
<accession>F0TB66</accession>
<proteinExistence type="predicted"/>